<reference evidence="4 5" key="1">
    <citation type="journal article" date="2019" name="Nat. Ecol. Evol.">
        <title>Megaphylogeny resolves global patterns of mushroom evolution.</title>
        <authorList>
            <person name="Varga T."/>
            <person name="Krizsan K."/>
            <person name="Foldi C."/>
            <person name="Dima B."/>
            <person name="Sanchez-Garcia M."/>
            <person name="Sanchez-Ramirez S."/>
            <person name="Szollosi G.J."/>
            <person name="Szarkandi J.G."/>
            <person name="Papp V."/>
            <person name="Albert L."/>
            <person name="Andreopoulos W."/>
            <person name="Angelini C."/>
            <person name="Antonin V."/>
            <person name="Barry K.W."/>
            <person name="Bougher N.L."/>
            <person name="Buchanan P."/>
            <person name="Buyck B."/>
            <person name="Bense V."/>
            <person name="Catcheside P."/>
            <person name="Chovatia M."/>
            <person name="Cooper J."/>
            <person name="Damon W."/>
            <person name="Desjardin D."/>
            <person name="Finy P."/>
            <person name="Geml J."/>
            <person name="Haridas S."/>
            <person name="Hughes K."/>
            <person name="Justo A."/>
            <person name="Karasinski D."/>
            <person name="Kautmanova I."/>
            <person name="Kiss B."/>
            <person name="Kocsube S."/>
            <person name="Kotiranta H."/>
            <person name="LaButti K.M."/>
            <person name="Lechner B.E."/>
            <person name="Liimatainen K."/>
            <person name="Lipzen A."/>
            <person name="Lukacs Z."/>
            <person name="Mihaltcheva S."/>
            <person name="Morgado L.N."/>
            <person name="Niskanen T."/>
            <person name="Noordeloos M.E."/>
            <person name="Ohm R.A."/>
            <person name="Ortiz-Santana B."/>
            <person name="Ovrebo C."/>
            <person name="Racz N."/>
            <person name="Riley R."/>
            <person name="Savchenko A."/>
            <person name="Shiryaev A."/>
            <person name="Soop K."/>
            <person name="Spirin V."/>
            <person name="Szebenyi C."/>
            <person name="Tomsovsky M."/>
            <person name="Tulloss R.E."/>
            <person name="Uehling J."/>
            <person name="Grigoriev I.V."/>
            <person name="Vagvolgyi C."/>
            <person name="Papp T."/>
            <person name="Martin F.M."/>
            <person name="Miettinen O."/>
            <person name="Hibbett D.S."/>
            <person name="Nagy L.G."/>
        </authorList>
    </citation>
    <scope>NUCLEOTIDE SEQUENCE [LARGE SCALE GENOMIC DNA]</scope>
    <source>
        <strain evidence="4 5">CBS 121175</strain>
    </source>
</reference>
<evidence type="ECO:0000256" key="1">
    <source>
        <dbReference type="SAM" id="MobiDB-lite"/>
    </source>
</evidence>
<accession>A0A5C3KM02</accession>
<dbReference type="OrthoDB" id="2016548at2759"/>
<protein>
    <submittedName>
        <fullName evidence="4">HPP-domain-containing protein</fullName>
    </submittedName>
</protein>
<keyword evidence="2" id="KW-0812">Transmembrane</keyword>
<evidence type="ECO:0000313" key="4">
    <source>
        <dbReference type="EMBL" id="TFK21401.1"/>
    </source>
</evidence>
<dbReference type="Proteomes" id="UP000307440">
    <property type="component" value="Unassembled WGS sequence"/>
</dbReference>
<feature type="domain" description="HPP transmembrane region" evidence="3">
    <location>
        <begin position="32"/>
        <end position="206"/>
    </location>
</feature>
<feature type="region of interest" description="Disordered" evidence="1">
    <location>
        <begin position="364"/>
        <end position="383"/>
    </location>
</feature>
<keyword evidence="5" id="KW-1185">Reference proteome</keyword>
<feature type="transmembrane region" description="Helical" evidence="2">
    <location>
        <begin position="136"/>
        <end position="156"/>
    </location>
</feature>
<sequence>MSLKSQNTSRLARLPRWISFWLGYRDTPPPQQPGYIIWFWSFIGAFTGISIIQAIFGHVPYFISKGVPSIVGGPAFPTQSVENGATAVLIYGAIESPLAQPRPVMGGHLLSAMVGICITKLFLLLPTAERFDELTWLAGSLACSISLVLMQMTGTTHPPAGATALLAAINPDIRSIGWFYVPVVLMASSIALIVALFTNNMQRRYPTYWWTPPHDMQRESIIFVASNSGNLNNNNNNDNMPRNLRFEEREKTLTNPEHEDHGLFKFAVPESLARWAEGVGAGLGFSEPNTPTDSTVVSRRQSLSLCRCVVSIDQALDLERGLAKGLGMGCSGSGSGSDNVIDDLNGALPKSGSVKETDLEPECGAELDVKDSKPHITPGDHNV</sequence>
<gene>
    <name evidence="4" type="ORF">FA15DRAFT_696362</name>
</gene>
<dbReference type="InterPro" id="IPR007065">
    <property type="entry name" value="HPP"/>
</dbReference>
<keyword evidence="2" id="KW-0472">Membrane</keyword>
<evidence type="ECO:0000313" key="5">
    <source>
        <dbReference type="Proteomes" id="UP000307440"/>
    </source>
</evidence>
<dbReference type="PANTHER" id="PTHR33741:SF5">
    <property type="entry name" value="TRANSMEMBRANE PROTEIN DDB_G0269096-RELATED"/>
    <property type="match status" value="1"/>
</dbReference>
<feature type="transmembrane region" description="Helical" evidence="2">
    <location>
        <begin position="35"/>
        <end position="56"/>
    </location>
</feature>
<keyword evidence="2" id="KW-1133">Transmembrane helix</keyword>
<dbReference type="STRING" id="230819.A0A5C3KM02"/>
<dbReference type="EMBL" id="ML210269">
    <property type="protein sequence ID" value="TFK21401.1"/>
    <property type="molecule type" value="Genomic_DNA"/>
</dbReference>
<evidence type="ECO:0000256" key="2">
    <source>
        <dbReference type="SAM" id="Phobius"/>
    </source>
</evidence>
<dbReference type="Pfam" id="PF04982">
    <property type="entry name" value="TM_HPP"/>
    <property type="match status" value="1"/>
</dbReference>
<proteinExistence type="predicted"/>
<dbReference type="PANTHER" id="PTHR33741">
    <property type="entry name" value="TRANSMEMBRANE PROTEIN DDB_G0269096-RELATED"/>
    <property type="match status" value="1"/>
</dbReference>
<feature type="transmembrane region" description="Helical" evidence="2">
    <location>
        <begin position="176"/>
        <end position="197"/>
    </location>
</feature>
<feature type="transmembrane region" description="Helical" evidence="2">
    <location>
        <begin position="105"/>
        <end position="124"/>
    </location>
</feature>
<dbReference type="InterPro" id="IPR058581">
    <property type="entry name" value="TM_HPP"/>
</dbReference>
<name>A0A5C3KM02_COPMA</name>
<evidence type="ECO:0000259" key="3">
    <source>
        <dbReference type="Pfam" id="PF04982"/>
    </source>
</evidence>
<dbReference type="AlphaFoldDB" id="A0A5C3KM02"/>
<organism evidence="4 5">
    <name type="scientific">Coprinopsis marcescibilis</name>
    <name type="common">Agaric fungus</name>
    <name type="synonym">Psathyrella marcescibilis</name>
    <dbReference type="NCBI Taxonomy" id="230819"/>
    <lineage>
        <taxon>Eukaryota</taxon>
        <taxon>Fungi</taxon>
        <taxon>Dikarya</taxon>
        <taxon>Basidiomycota</taxon>
        <taxon>Agaricomycotina</taxon>
        <taxon>Agaricomycetes</taxon>
        <taxon>Agaricomycetidae</taxon>
        <taxon>Agaricales</taxon>
        <taxon>Agaricineae</taxon>
        <taxon>Psathyrellaceae</taxon>
        <taxon>Coprinopsis</taxon>
    </lineage>
</organism>